<evidence type="ECO:0000256" key="1">
    <source>
        <dbReference type="ARBA" id="ARBA00018672"/>
    </source>
</evidence>
<dbReference type="Gene3D" id="3.40.50.2300">
    <property type="match status" value="1"/>
</dbReference>
<dbReference type="InterPro" id="IPR046947">
    <property type="entry name" value="LytR-like"/>
</dbReference>
<evidence type="ECO:0000259" key="4">
    <source>
        <dbReference type="PROSITE" id="PS50110"/>
    </source>
</evidence>
<accession>A0ABR7ERW2</accession>
<name>A0ABR7ERW2_9FIRM</name>
<dbReference type="InterPro" id="IPR007492">
    <property type="entry name" value="LytTR_DNA-bd_dom"/>
</dbReference>
<dbReference type="PROSITE" id="PS50110">
    <property type="entry name" value="RESPONSE_REGULATORY"/>
    <property type="match status" value="1"/>
</dbReference>
<dbReference type="SUPFAM" id="SSF52172">
    <property type="entry name" value="CheY-like"/>
    <property type="match status" value="1"/>
</dbReference>
<keyword evidence="7" id="KW-1185">Reference proteome</keyword>
<dbReference type="RefSeq" id="WP_186855332.1">
    <property type="nucleotide sequence ID" value="NZ_JACOOY010000002.1"/>
</dbReference>
<evidence type="ECO:0000256" key="3">
    <source>
        <dbReference type="PROSITE-ProRule" id="PRU00169"/>
    </source>
</evidence>
<dbReference type="SMART" id="SM00448">
    <property type="entry name" value="REC"/>
    <property type="match status" value="1"/>
</dbReference>
<comment type="function">
    <text evidence="2">May play the central regulatory role in sporulation. It may be an element of the effector pathway responsible for the activation of sporulation genes in response to nutritional stress. Spo0A may act in concert with spo0H (a sigma factor) to control the expression of some genes that are critical to the sporulation process.</text>
</comment>
<keyword evidence="3" id="KW-0597">Phosphoprotein</keyword>
<dbReference type="Gene3D" id="2.40.50.1020">
    <property type="entry name" value="LytTr DNA-binding domain"/>
    <property type="match status" value="1"/>
</dbReference>
<organism evidence="6 7">
    <name type="scientific">Dorea hominis</name>
    <dbReference type="NCBI Taxonomy" id="2763040"/>
    <lineage>
        <taxon>Bacteria</taxon>
        <taxon>Bacillati</taxon>
        <taxon>Bacillota</taxon>
        <taxon>Clostridia</taxon>
        <taxon>Lachnospirales</taxon>
        <taxon>Lachnospiraceae</taxon>
        <taxon>Dorea</taxon>
    </lineage>
</organism>
<evidence type="ECO:0000259" key="5">
    <source>
        <dbReference type="PROSITE" id="PS50930"/>
    </source>
</evidence>
<protein>
    <recommendedName>
        <fullName evidence="1">Stage 0 sporulation protein A homolog</fullName>
    </recommendedName>
</protein>
<proteinExistence type="predicted"/>
<evidence type="ECO:0000313" key="6">
    <source>
        <dbReference type="EMBL" id="MBC5664070.1"/>
    </source>
</evidence>
<dbReference type="Pfam" id="PF04397">
    <property type="entry name" value="LytTR"/>
    <property type="match status" value="1"/>
</dbReference>
<dbReference type="PANTHER" id="PTHR37299">
    <property type="entry name" value="TRANSCRIPTIONAL REGULATOR-RELATED"/>
    <property type="match status" value="1"/>
</dbReference>
<dbReference type="SMART" id="SM00850">
    <property type="entry name" value="LytTR"/>
    <property type="match status" value="1"/>
</dbReference>
<comment type="caution">
    <text evidence="6">The sequence shown here is derived from an EMBL/GenBank/DDBJ whole genome shotgun (WGS) entry which is preliminary data.</text>
</comment>
<dbReference type="Pfam" id="PF00072">
    <property type="entry name" value="Response_reg"/>
    <property type="match status" value="1"/>
</dbReference>
<dbReference type="InterPro" id="IPR001789">
    <property type="entry name" value="Sig_transdc_resp-reg_receiver"/>
</dbReference>
<evidence type="ECO:0000256" key="2">
    <source>
        <dbReference type="ARBA" id="ARBA00024867"/>
    </source>
</evidence>
<sequence length="240" mass="27619">MHLTIAIIEDEQPARERIGELVIQELSGETEVYIEKYEDAERFLKALEVKKETAYPDVVISDIDLPGMNGIELGAELKGNGIETYLVFLTSFAEFAADSYILEAYQYILKRDMKERLGDVLRGIAKEKQTSEQDFLWVGDHEKKLFYKDIICVSKVKGQKYSEYRTKKEVYRERMPLFQIQEQLGTDAFIMVGRSCLVNIEHIAGISAESMQLDNGDVIGAGRELIWEVKQKVTAYWRKN</sequence>
<feature type="modified residue" description="4-aspartylphosphate" evidence="3">
    <location>
        <position position="62"/>
    </location>
</feature>
<dbReference type="InterPro" id="IPR011006">
    <property type="entry name" value="CheY-like_superfamily"/>
</dbReference>
<gene>
    <name evidence="6" type="ORF">H8S07_02050</name>
</gene>
<evidence type="ECO:0000313" key="7">
    <source>
        <dbReference type="Proteomes" id="UP000647235"/>
    </source>
</evidence>
<reference evidence="6 7" key="1">
    <citation type="submission" date="2020-08" db="EMBL/GenBank/DDBJ databases">
        <title>Genome public.</title>
        <authorList>
            <person name="Liu C."/>
            <person name="Sun Q."/>
        </authorList>
    </citation>
    <scope>NUCLEOTIDE SEQUENCE [LARGE SCALE GENOMIC DNA]</scope>
    <source>
        <strain evidence="6 7">NSJ-36</strain>
    </source>
</reference>
<dbReference type="PANTHER" id="PTHR37299:SF1">
    <property type="entry name" value="STAGE 0 SPORULATION PROTEIN A HOMOLOG"/>
    <property type="match status" value="1"/>
</dbReference>
<dbReference type="PROSITE" id="PS50930">
    <property type="entry name" value="HTH_LYTTR"/>
    <property type="match status" value="1"/>
</dbReference>
<feature type="domain" description="Response regulatory" evidence="4">
    <location>
        <begin position="4"/>
        <end position="125"/>
    </location>
</feature>
<feature type="domain" description="HTH LytTR-type" evidence="5">
    <location>
        <begin position="147"/>
        <end position="235"/>
    </location>
</feature>
<dbReference type="Proteomes" id="UP000647235">
    <property type="component" value="Unassembled WGS sequence"/>
</dbReference>
<dbReference type="EMBL" id="JACOOY010000002">
    <property type="protein sequence ID" value="MBC5664070.1"/>
    <property type="molecule type" value="Genomic_DNA"/>
</dbReference>